<dbReference type="Pfam" id="PF00005">
    <property type="entry name" value="ABC_tran"/>
    <property type="match status" value="1"/>
</dbReference>
<dbReference type="SUPFAM" id="SSF52540">
    <property type="entry name" value="P-loop containing nucleoside triphosphate hydrolases"/>
    <property type="match status" value="1"/>
</dbReference>
<dbReference type="CDD" id="cd03235">
    <property type="entry name" value="ABC_Metallic_Cations"/>
    <property type="match status" value="1"/>
</dbReference>
<evidence type="ECO:0000313" key="7">
    <source>
        <dbReference type="Proteomes" id="UP000077926"/>
    </source>
</evidence>
<evidence type="ECO:0000256" key="4">
    <source>
        <dbReference type="ARBA" id="ARBA00022840"/>
    </source>
</evidence>
<protein>
    <submittedName>
        <fullName evidence="6">Manganese ABC transporter ATP-binding protein</fullName>
    </submittedName>
</protein>
<dbReference type="STRING" id="264697.ABE28_021860"/>
<dbReference type="KEGG" id="bmur:ABE28_021860"/>
<keyword evidence="2" id="KW-0813">Transport</keyword>
<organism evidence="6 7">
    <name type="scientific">Peribacillus muralis</name>
    <dbReference type="NCBI Taxonomy" id="264697"/>
    <lineage>
        <taxon>Bacteria</taxon>
        <taxon>Bacillati</taxon>
        <taxon>Bacillota</taxon>
        <taxon>Bacilli</taxon>
        <taxon>Bacillales</taxon>
        <taxon>Bacillaceae</taxon>
        <taxon>Peribacillus</taxon>
    </lineage>
</organism>
<reference evidence="6 7" key="1">
    <citation type="submission" date="2016-08" db="EMBL/GenBank/DDBJ databases">
        <title>Complete genome sequence of Bacillus muralis G25-68, a strain with toxicity to nematodes.</title>
        <authorList>
            <person name="Zheng Z."/>
        </authorList>
    </citation>
    <scope>NUCLEOTIDE SEQUENCE [LARGE SCALE GENOMIC DNA]</scope>
    <source>
        <strain evidence="6 7">G25-68</strain>
    </source>
</reference>
<proteinExistence type="inferred from homology"/>
<dbReference type="InterPro" id="IPR003439">
    <property type="entry name" value="ABC_transporter-like_ATP-bd"/>
</dbReference>
<dbReference type="PROSITE" id="PS00211">
    <property type="entry name" value="ABC_TRANSPORTER_1"/>
    <property type="match status" value="1"/>
</dbReference>
<dbReference type="InterPro" id="IPR027417">
    <property type="entry name" value="P-loop_NTPase"/>
</dbReference>
<keyword evidence="3" id="KW-0547">Nucleotide-binding</keyword>
<evidence type="ECO:0000313" key="6">
    <source>
        <dbReference type="EMBL" id="AOH57001.1"/>
    </source>
</evidence>
<sequence>MEQAALKVENLTIAYHKKPVVEDVSFQVPEGNLIGIIGPNGAGKSTLIKGILELVPKLSGDITIKGSTYKSMRKSIGYVPQRESVDWDFPTNALDVVMMGRYGHLGWLKRPGKAERQKAMECLDKVGMVEYANRQISQLSGGQQQRIFLARALAQEADIYFMDEPFVGVDAATEKAIIQLLMELKEKGKTVLVVHHDLSTVKEYFDWTMLLNKKVMKIGPTEEVFIPEYLQETYGGRLAILSDTQAGLLLK</sequence>
<gene>
    <name evidence="6" type="ORF">ABE28_021860</name>
</gene>
<dbReference type="RefSeq" id="WP_064467277.1">
    <property type="nucleotide sequence ID" value="NZ_CP017080.1"/>
</dbReference>
<evidence type="ECO:0000256" key="1">
    <source>
        <dbReference type="ARBA" id="ARBA00005417"/>
    </source>
</evidence>
<keyword evidence="4 6" id="KW-0067">ATP-binding</keyword>
<dbReference type="Gene3D" id="3.40.50.300">
    <property type="entry name" value="P-loop containing nucleotide triphosphate hydrolases"/>
    <property type="match status" value="1"/>
</dbReference>
<dbReference type="AlphaFoldDB" id="A0A1B3XV01"/>
<dbReference type="InterPro" id="IPR017871">
    <property type="entry name" value="ABC_transporter-like_CS"/>
</dbReference>
<name>A0A1B3XV01_9BACI</name>
<dbReference type="OrthoDB" id="9806726at2"/>
<dbReference type="InterPro" id="IPR050153">
    <property type="entry name" value="Metal_Ion_Import_ABC"/>
</dbReference>
<feature type="domain" description="ABC transporter" evidence="5">
    <location>
        <begin position="6"/>
        <end position="238"/>
    </location>
</feature>
<dbReference type="GO" id="GO:0016887">
    <property type="term" value="F:ATP hydrolysis activity"/>
    <property type="evidence" value="ECO:0007669"/>
    <property type="project" value="InterPro"/>
</dbReference>
<comment type="similarity">
    <text evidence="1">Belongs to the ABC transporter superfamily.</text>
</comment>
<evidence type="ECO:0000259" key="5">
    <source>
        <dbReference type="PROSITE" id="PS50893"/>
    </source>
</evidence>
<dbReference type="FunFam" id="3.40.50.300:FF:000134">
    <property type="entry name" value="Iron-enterobactin ABC transporter ATP-binding protein"/>
    <property type="match status" value="1"/>
</dbReference>
<dbReference type="GO" id="GO:0005524">
    <property type="term" value="F:ATP binding"/>
    <property type="evidence" value="ECO:0007669"/>
    <property type="project" value="UniProtKB-KW"/>
</dbReference>
<keyword evidence="7" id="KW-1185">Reference proteome</keyword>
<accession>A0A1B3XV01</accession>
<dbReference type="PANTHER" id="PTHR42734">
    <property type="entry name" value="METAL TRANSPORT SYSTEM ATP-BINDING PROTEIN TM_0124-RELATED"/>
    <property type="match status" value="1"/>
</dbReference>
<dbReference type="PROSITE" id="PS50893">
    <property type="entry name" value="ABC_TRANSPORTER_2"/>
    <property type="match status" value="1"/>
</dbReference>
<dbReference type="SMART" id="SM00382">
    <property type="entry name" value="AAA"/>
    <property type="match status" value="1"/>
</dbReference>
<dbReference type="Proteomes" id="UP000077926">
    <property type="component" value="Chromosome"/>
</dbReference>
<evidence type="ECO:0000256" key="3">
    <source>
        <dbReference type="ARBA" id="ARBA00022741"/>
    </source>
</evidence>
<dbReference type="PANTHER" id="PTHR42734:SF5">
    <property type="entry name" value="IRON TRANSPORT SYSTEM ATP-BINDING PROTEIN HI_0361-RELATED"/>
    <property type="match status" value="1"/>
</dbReference>
<dbReference type="InterPro" id="IPR003593">
    <property type="entry name" value="AAA+_ATPase"/>
</dbReference>
<evidence type="ECO:0000256" key="2">
    <source>
        <dbReference type="ARBA" id="ARBA00022448"/>
    </source>
</evidence>
<dbReference type="EMBL" id="CP017080">
    <property type="protein sequence ID" value="AOH57001.1"/>
    <property type="molecule type" value="Genomic_DNA"/>
</dbReference>